<name>A0A3M7T2J5_BRAPC</name>
<keyword evidence="4" id="KW-1185">Reference proteome</keyword>
<feature type="region of interest" description="Disordered" evidence="1">
    <location>
        <begin position="57"/>
        <end position="81"/>
    </location>
</feature>
<dbReference type="AlphaFoldDB" id="A0A3M7T2J5"/>
<gene>
    <name evidence="3" type="ORF">BpHYR1_039658</name>
</gene>
<comment type="caution">
    <text evidence="3">The sequence shown here is derived from an EMBL/GenBank/DDBJ whole genome shotgun (WGS) entry which is preliminary data.</text>
</comment>
<reference evidence="3 4" key="1">
    <citation type="journal article" date="2018" name="Sci. Rep.">
        <title>Genomic signatures of local adaptation to the degree of environmental predictability in rotifers.</title>
        <authorList>
            <person name="Franch-Gras L."/>
            <person name="Hahn C."/>
            <person name="Garcia-Roger E.M."/>
            <person name="Carmona M.J."/>
            <person name="Serra M."/>
            <person name="Gomez A."/>
        </authorList>
    </citation>
    <scope>NUCLEOTIDE SEQUENCE [LARGE SCALE GENOMIC DNA]</scope>
    <source>
        <strain evidence="3">HYR1</strain>
    </source>
</reference>
<evidence type="ECO:0000256" key="2">
    <source>
        <dbReference type="SAM" id="Phobius"/>
    </source>
</evidence>
<protein>
    <submittedName>
        <fullName evidence="3">Uncharacterized protein</fullName>
    </submittedName>
</protein>
<keyword evidence="2" id="KW-1133">Transmembrane helix</keyword>
<dbReference type="EMBL" id="REGN01000391">
    <property type="protein sequence ID" value="RNA42251.1"/>
    <property type="molecule type" value="Genomic_DNA"/>
</dbReference>
<evidence type="ECO:0000256" key="1">
    <source>
        <dbReference type="SAM" id="MobiDB-lite"/>
    </source>
</evidence>
<keyword evidence="2" id="KW-0812">Transmembrane</keyword>
<proteinExistence type="predicted"/>
<organism evidence="3 4">
    <name type="scientific">Brachionus plicatilis</name>
    <name type="common">Marine rotifer</name>
    <name type="synonym">Brachionus muelleri</name>
    <dbReference type="NCBI Taxonomy" id="10195"/>
    <lineage>
        <taxon>Eukaryota</taxon>
        <taxon>Metazoa</taxon>
        <taxon>Spiralia</taxon>
        <taxon>Gnathifera</taxon>
        <taxon>Rotifera</taxon>
        <taxon>Eurotatoria</taxon>
        <taxon>Monogononta</taxon>
        <taxon>Pseudotrocha</taxon>
        <taxon>Ploima</taxon>
        <taxon>Brachionidae</taxon>
        <taxon>Brachionus</taxon>
    </lineage>
</organism>
<evidence type="ECO:0000313" key="4">
    <source>
        <dbReference type="Proteomes" id="UP000276133"/>
    </source>
</evidence>
<sequence length="81" mass="9616">MLRSADLFSFFFICGSLNAFSFSIFSNYVFLRISCLNFFFIIKITKLRRAQMWAERKQKLPSSPSKPPRLHEVQNLTYEKL</sequence>
<accession>A0A3M7T2J5</accession>
<keyword evidence="2" id="KW-0472">Membrane</keyword>
<evidence type="ECO:0000313" key="3">
    <source>
        <dbReference type="EMBL" id="RNA42251.1"/>
    </source>
</evidence>
<dbReference type="Proteomes" id="UP000276133">
    <property type="component" value="Unassembled WGS sequence"/>
</dbReference>
<feature type="transmembrane region" description="Helical" evidence="2">
    <location>
        <begin position="29"/>
        <end position="47"/>
    </location>
</feature>